<evidence type="ECO:0000256" key="2">
    <source>
        <dbReference type="RuleBase" id="RU364082"/>
    </source>
</evidence>
<proteinExistence type="inferred from homology"/>
<dbReference type="NCBIfam" id="TIGR01214">
    <property type="entry name" value="rmlD"/>
    <property type="match status" value="1"/>
</dbReference>
<dbReference type="GO" id="GO:0019305">
    <property type="term" value="P:dTDP-rhamnose biosynthetic process"/>
    <property type="evidence" value="ECO:0007669"/>
    <property type="project" value="UniProtKB-UniPathway"/>
</dbReference>
<sequence length="301" mass="33860">MKSNTKPRKAVKKDKILILGAKGMLGSMLCNIFSDQEIFAWDREDLDICDENAVKIKISELAPKIIINAAAYTNVDGAEKNKSDAFRVNAEAVRYLINAAFDVGAIFVHYSTDYIFSGANPLGYKEDDKPGPPLNIYGLSKLRGEELLQVSAKSRNGAKWYLIRTSWLFGPNGKNFVKTIYNLAKENKELKIVNDQHGKPTYTKDLALATQQLILKNFPSGIYHFTDQTGTRGITWFEFAKEIIKLSHFAVDVIPVGSKTLDRAAKRPQFSLLINSKFTALPDWKISLEEYIHDYLLSGKE</sequence>
<comment type="pathway">
    <text evidence="2">Carbohydrate biosynthesis; dTDP-L-rhamnose biosynthesis.</text>
</comment>
<evidence type="ECO:0000313" key="4">
    <source>
        <dbReference type="EMBL" id="OHA51281.1"/>
    </source>
</evidence>
<name>A0A1G2PUJ3_9BACT</name>
<feature type="domain" description="RmlD-like substrate binding" evidence="3">
    <location>
        <begin position="15"/>
        <end position="295"/>
    </location>
</feature>
<dbReference type="GO" id="GO:0008831">
    <property type="term" value="F:dTDP-4-dehydrorhamnose reductase activity"/>
    <property type="evidence" value="ECO:0007669"/>
    <property type="project" value="UniProtKB-EC"/>
</dbReference>
<comment type="function">
    <text evidence="2">Catalyzes the reduction of dTDP-6-deoxy-L-lyxo-4-hexulose to yield dTDP-L-rhamnose.</text>
</comment>
<dbReference type="CDD" id="cd05254">
    <property type="entry name" value="dTDP_HR_like_SDR_e"/>
    <property type="match status" value="1"/>
</dbReference>
<comment type="caution">
    <text evidence="4">The sequence shown here is derived from an EMBL/GenBank/DDBJ whole genome shotgun (WGS) entry which is preliminary data.</text>
</comment>
<evidence type="ECO:0000313" key="5">
    <source>
        <dbReference type="Proteomes" id="UP000176951"/>
    </source>
</evidence>
<dbReference type="PANTHER" id="PTHR10491">
    <property type="entry name" value="DTDP-4-DEHYDRORHAMNOSE REDUCTASE"/>
    <property type="match status" value="1"/>
</dbReference>
<dbReference type="AlphaFoldDB" id="A0A1G2PUJ3"/>
<dbReference type="Proteomes" id="UP000176951">
    <property type="component" value="Unassembled WGS sequence"/>
</dbReference>
<dbReference type="EMBL" id="MHSW01000024">
    <property type="protein sequence ID" value="OHA51281.1"/>
    <property type="molecule type" value="Genomic_DNA"/>
</dbReference>
<dbReference type="Gene3D" id="3.90.25.10">
    <property type="entry name" value="UDP-galactose 4-epimerase, domain 1"/>
    <property type="match status" value="1"/>
</dbReference>
<dbReference type="EC" id="1.1.1.133" evidence="2"/>
<dbReference type="InterPro" id="IPR005913">
    <property type="entry name" value="dTDP_dehydrorham_reduct"/>
</dbReference>
<keyword evidence="2" id="KW-0521">NADP</keyword>
<gene>
    <name evidence="4" type="ORF">A3A97_02385</name>
</gene>
<protein>
    <recommendedName>
        <fullName evidence="2">dTDP-4-dehydrorhamnose reductase</fullName>
        <ecNumber evidence="2">1.1.1.133</ecNumber>
    </recommendedName>
</protein>
<accession>A0A1G2PUJ3</accession>
<dbReference type="SUPFAM" id="SSF51735">
    <property type="entry name" value="NAD(P)-binding Rossmann-fold domains"/>
    <property type="match status" value="1"/>
</dbReference>
<dbReference type="InterPro" id="IPR029903">
    <property type="entry name" value="RmlD-like-bd"/>
</dbReference>
<dbReference type="InterPro" id="IPR036291">
    <property type="entry name" value="NAD(P)-bd_dom_sf"/>
</dbReference>
<reference evidence="4 5" key="1">
    <citation type="journal article" date="2016" name="Nat. Commun.">
        <title>Thousands of microbial genomes shed light on interconnected biogeochemical processes in an aquifer system.</title>
        <authorList>
            <person name="Anantharaman K."/>
            <person name="Brown C.T."/>
            <person name="Hug L.A."/>
            <person name="Sharon I."/>
            <person name="Castelle C.J."/>
            <person name="Probst A.J."/>
            <person name="Thomas B.C."/>
            <person name="Singh A."/>
            <person name="Wilkins M.J."/>
            <person name="Karaoz U."/>
            <person name="Brodie E.L."/>
            <person name="Williams K.H."/>
            <person name="Hubbard S.S."/>
            <person name="Banfield J.F."/>
        </authorList>
    </citation>
    <scope>NUCLEOTIDE SEQUENCE [LARGE SCALE GENOMIC DNA]</scope>
</reference>
<dbReference type="Pfam" id="PF04321">
    <property type="entry name" value="RmlD_sub_bind"/>
    <property type="match status" value="1"/>
</dbReference>
<organism evidence="4 5">
    <name type="scientific">Candidatus Terrybacteria bacterium RIFCSPLOWO2_01_FULL_40_23</name>
    <dbReference type="NCBI Taxonomy" id="1802366"/>
    <lineage>
        <taxon>Bacteria</taxon>
        <taxon>Candidatus Terryibacteriota</taxon>
    </lineage>
</organism>
<dbReference type="Gene3D" id="3.40.50.720">
    <property type="entry name" value="NAD(P)-binding Rossmann-like Domain"/>
    <property type="match status" value="1"/>
</dbReference>
<evidence type="ECO:0000259" key="3">
    <source>
        <dbReference type="Pfam" id="PF04321"/>
    </source>
</evidence>
<keyword evidence="2" id="KW-0560">Oxidoreductase</keyword>
<dbReference type="UniPathway" id="UPA00124"/>
<comment type="similarity">
    <text evidence="1 2">Belongs to the dTDP-4-dehydrorhamnose reductase family.</text>
</comment>
<dbReference type="GO" id="GO:0005829">
    <property type="term" value="C:cytosol"/>
    <property type="evidence" value="ECO:0007669"/>
    <property type="project" value="TreeGrafter"/>
</dbReference>
<evidence type="ECO:0000256" key="1">
    <source>
        <dbReference type="ARBA" id="ARBA00010944"/>
    </source>
</evidence>
<dbReference type="PANTHER" id="PTHR10491:SF4">
    <property type="entry name" value="METHIONINE ADENOSYLTRANSFERASE 2 SUBUNIT BETA"/>
    <property type="match status" value="1"/>
</dbReference>